<gene>
    <name evidence="2" type="ORF">C8D93_10937</name>
</gene>
<comment type="similarity">
    <text evidence="1">Belongs to the HupF/HypC family.</text>
</comment>
<keyword evidence="3" id="KW-1185">Reference proteome</keyword>
<dbReference type="RefSeq" id="WP_110266054.1">
    <property type="nucleotide sequence ID" value="NZ_CAWNXA010000009.1"/>
</dbReference>
<accession>A0A318E3D0</accession>
<dbReference type="PANTHER" id="PTHR35177">
    <property type="entry name" value="HYDROGENASE MATURATION FACTOR HYBG"/>
    <property type="match status" value="1"/>
</dbReference>
<dbReference type="PRINTS" id="PR00445">
    <property type="entry name" value="HUPFHYPC"/>
</dbReference>
<reference evidence="2 3" key="1">
    <citation type="submission" date="2018-04" db="EMBL/GenBank/DDBJ databases">
        <title>Genomic Encyclopedia of Type Strains, Phase IV (KMG-IV): sequencing the most valuable type-strain genomes for metagenomic binning, comparative biology and taxonomic classification.</title>
        <authorList>
            <person name="Goeker M."/>
        </authorList>
    </citation>
    <scope>NUCLEOTIDE SEQUENCE [LARGE SCALE GENOMIC DNA]</scope>
    <source>
        <strain evidence="2 3">DSM 104150</strain>
    </source>
</reference>
<dbReference type="PROSITE" id="PS01097">
    <property type="entry name" value="HUPF_HYPC"/>
    <property type="match status" value="1"/>
</dbReference>
<dbReference type="NCBIfam" id="TIGR00074">
    <property type="entry name" value="hypC_hupF"/>
    <property type="match status" value="1"/>
</dbReference>
<dbReference type="Pfam" id="PF01455">
    <property type="entry name" value="HupF_HypC"/>
    <property type="match status" value="1"/>
</dbReference>
<dbReference type="GO" id="GO:0005506">
    <property type="term" value="F:iron ion binding"/>
    <property type="evidence" value="ECO:0007669"/>
    <property type="project" value="TreeGrafter"/>
</dbReference>
<protein>
    <submittedName>
        <fullName evidence="2">Hydrogenase expression/formation protein HypC</fullName>
    </submittedName>
</protein>
<sequence length="109" mass="11423">MCIGIPMRVIAAADGWADCEGRGERRRVRTALVGEPQAGDQLLVFIDSAIERLPPGRAAEIDAALDLLQAAMHGEGTNADPGFALPSRMDSDQLAVLTGTPQAVTRSGP</sequence>
<dbReference type="SUPFAM" id="SSF159127">
    <property type="entry name" value="HupF/HypC-like"/>
    <property type="match status" value="1"/>
</dbReference>
<dbReference type="EMBL" id="QICN01000009">
    <property type="protein sequence ID" value="PXV65658.1"/>
    <property type="molecule type" value="Genomic_DNA"/>
</dbReference>
<dbReference type="OrthoDB" id="9806017at2"/>
<dbReference type="AlphaFoldDB" id="A0A318E3D0"/>
<evidence type="ECO:0000313" key="3">
    <source>
        <dbReference type="Proteomes" id="UP000248330"/>
    </source>
</evidence>
<dbReference type="Proteomes" id="UP000248330">
    <property type="component" value="Unassembled WGS sequence"/>
</dbReference>
<evidence type="ECO:0000313" key="2">
    <source>
        <dbReference type="EMBL" id="PXV65658.1"/>
    </source>
</evidence>
<organism evidence="2 3">
    <name type="scientific">Sinimarinibacterium flocculans</name>
    <dbReference type="NCBI Taxonomy" id="985250"/>
    <lineage>
        <taxon>Bacteria</taxon>
        <taxon>Pseudomonadati</taxon>
        <taxon>Pseudomonadota</taxon>
        <taxon>Gammaproteobacteria</taxon>
        <taxon>Nevskiales</taxon>
        <taxon>Nevskiaceae</taxon>
        <taxon>Sinimarinibacterium</taxon>
    </lineage>
</organism>
<dbReference type="GO" id="GO:1902670">
    <property type="term" value="F:carbon dioxide binding"/>
    <property type="evidence" value="ECO:0007669"/>
    <property type="project" value="TreeGrafter"/>
</dbReference>
<proteinExistence type="inferred from homology"/>
<evidence type="ECO:0000256" key="1">
    <source>
        <dbReference type="ARBA" id="ARBA00006018"/>
    </source>
</evidence>
<dbReference type="InterPro" id="IPR001109">
    <property type="entry name" value="Hydrogenase_HupF/HypC"/>
</dbReference>
<dbReference type="InterPro" id="IPR019812">
    <property type="entry name" value="Hydgase_assmbl_chp_CS"/>
</dbReference>
<dbReference type="PANTHER" id="PTHR35177:SF2">
    <property type="entry name" value="HYDROGENASE MATURATION FACTOR HYBG"/>
    <property type="match status" value="1"/>
</dbReference>
<dbReference type="GO" id="GO:0051604">
    <property type="term" value="P:protein maturation"/>
    <property type="evidence" value="ECO:0007669"/>
    <property type="project" value="TreeGrafter"/>
</dbReference>
<comment type="caution">
    <text evidence="2">The sequence shown here is derived from an EMBL/GenBank/DDBJ whole genome shotgun (WGS) entry which is preliminary data.</text>
</comment>
<name>A0A318E3D0_9GAMM</name>
<dbReference type="Gene3D" id="2.30.30.140">
    <property type="match status" value="1"/>
</dbReference>